<feature type="transmembrane region" description="Helical" evidence="7">
    <location>
        <begin position="628"/>
        <end position="652"/>
    </location>
</feature>
<dbReference type="InterPro" id="IPR007110">
    <property type="entry name" value="Ig-like_dom"/>
</dbReference>
<evidence type="ECO:0000256" key="1">
    <source>
        <dbReference type="ARBA" id="ARBA00004167"/>
    </source>
</evidence>
<dbReference type="Pfam" id="PF08205">
    <property type="entry name" value="C2-set_2"/>
    <property type="match status" value="1"/>
</dbReference>
<dbReference type="InterPro" id="IPR013162">
    <property type="entry name" value="CD80_C2-set"/>
</dbReference>
<dbReference type="InterPro" id="IPR013106">
    <property type="entry name" value="Ig_V-set"/>
</dbReference>
<feature type="domain" description="Ig-like" evidence="8">
    <location>
        <begin position="1"/>
        <end position="112"/>
    </location>
</feature>
<dbReference type="InterPro" id="IPR013783">
    <property type="entry name" value="Ig-like_fold"/>
</dbReference>
<dbReference type="EMBL" id="JH431579">
    <property type="status" value="NOT_ANNOTATED_CDS"/>
    <property type="molecule type" value="Genomic_DNA"/>
</dbReference>
<protein>
    <recommendedName>
        <fullName evidence="8">Ig-like domain-containing protein</fullName>
    </recommendedName>
</protein>
<dbReference type="HOGENOM" id="CLU_005939_3_2_1"/>
<dbReference type="SUPFAM" id="SSF48726">
    <property type="entry name" value="Immunoglobulin"/>
    <property type="match status" value="5"/>
</dbReference>
<dbReference type="EnsemblMetazoa" id="SMAR005092-RA">
    <property type="protein sequence ID" value="SMAR005092-PA"/>
    <property type="gene ID" value="SMAR005092"/>
</dbReference>
<keyword evidence="2 7" id="KW-0812">Transmembrane</keyword>
<evidence type="ECO:0000259" key="8">
    <source>
        <dbReference type="PROSITE" id="PS50835"/>
    </source>
</evidence>
<name>T1IV98_STRMM</name>
<keyword evidence="10" id="KW-1185">Reference proteome</keyword>
<dbReference type="InterPro" id="IPR036116">
    <property type="entry name" value="FN3_sf"/>
</dbReference>
<evidence type="ECO:0000256" key="3">
    <source>
        <dbReference type="ARBA" id="ARBA00022989"/>
    </source>
</evidence>
<dbReference type="Proteomes" id="UP000014500">
    <property type="component" value="Unassembled WGS sequence"/>
</dbReference>
<dbReference type="InterPro" id="IPR003598">
    <property type="entry name" value="Ig_sub2"/>
</dbReference>
<dbReference type="SMART" id="SM00408">
    <property type="entry name" value="IGc2"/>
    <property type="match status" value="3"/>
</dbReference>
<dbReference type="eggNOG" id="KOG3515">
    <property type="taxonomic scope" value="Eukaryota"/>
</dbReference>
<feature type="domain" description="Ig-like" evidence="8">
    <location>
        <begin position="120"/>
        <end position="215"/>
    </location>
</feature>
<evidence type="ECO:0000313" key="9">
    <source>
        <dbReference type="EnsemblMetazoa" id="SMAR005092-PA"/>
    </source>
</evidence>
<evidence type="ECO:0000256" key="7">
    <source>
        <dbReference type="SAM" id="Phobius"/>
    </source>
</evidence>
<dbReference type="OMA" id="MITAWPI"/>
<evidence type="ECO:0000256" key="4">
    <source>
        <dbReference type="ARBA" id="ARBA00023136"/>
    </source>
</evidence>
<evidence type="ECO:0000256" key="5">
    <source>
        <dbReference type="ARBA" id="ARBA00023157"/>
    </source>
</evidence>
<proteinExistence type="predicted"/>
<feature type="compositionally biased region" description="Basic and acidic residues" evidence="6">
    <location>
        <begin position="664"/>
        <end position="690"/>
    </location>
</feature>
<dbReference type="InterPro" id="IPR036179">
    <property type="entry name" value="Ig-like_dom_sf"/>
</dbReference>
<dbReference type="InterPro" id="IPR003599">
    <property type="entry name" value="Ig_sub"/>
</dbReference>
<feature type="domain" description="Ig-like" evidence="8">
    <location>
        <begin position="429"/>
        <end position="510"/>
    </location>
</feature>
<feature type="domain" description="Ig-like" evidence="8">
    <location>
        <begin position="332"/>
        <end position="422"/>
    </location>
</feature>
<dbReference type="PROSITE" id="PS50835">
    <property type="entry name" value="IG_LIKE"/>
    <property type="match status" value="5"/>
</dbReference>
<dbReference type="PANTHER" id="PTHR23278">
    <property type="entry name" value="SIDESTEP PROTEIN"/>
    <property type="match status" value="1"/>
</dbReference>
<dbReference type="PANTHER" id="PTHR23278:SF19">
    <property type="entry name" value="OBSCURIN"/>
    <property type="match status" value="1"/>
</dbReference>
<organism evidence="9 10">
    <name type="scientific">Strigamia maritima</name>
    <name type="common">European centipede</name>
    <name type="synonym">Geophilus maritimus</name>
    <dbReference type="NCBI Taxonomy" id="126957"/>
    <lineage>
        <taxon>Eukaryota</taxon>
        <taxon>Metazoa</taxon>
        <taxon>Ecdysozoa</taxon>
        <taxon>Arthropoda</taxon>
        <taxon>Myriapoda</taxon>
        <taxon>Chilopoda</taxon>
        <taxon>Pleurostigmophora</taxon>
        <taxon>Geophilomorpha</taxon>
        <taxon>Linotaeniidae</taxon>
        <taxon>Strigamia</taxon>
    </lineage>
</organism>
<dbReference type="AlphaFoldDB" id="T1IV98"/>
<feature type="region of interest" description="Disordered" evidence="6">
    <location>
        <begin position="664"/>
        <end position="706"/>
    </location>
</feature>
<keyword evidence="5" id="KW-1015">Disulfide bond</keyword>
<dbReference type="SMART" id="SM00409">
    <property type="entry name" value="IG"/>
    <property type="match status" value="4"/>
</dbReference>
<dbReference type="STRING" id="126957.T1IV98"/>
<dbReference type="Pfam" id="PF07686">
    <property type="entry name" value="V-set"/>
    <property type="match status" value="1"/>
</dbReference>
<accession>T1IV98</accession>
<dbReference type="Gene3D" id="2.60.40.10">
    <property type="entry name" value="Immunoglobulins"/>
    <property type="match status" value="5"/>
</dbReference>
<sequence length="836" mass="94399">MLDGINVTAVLKREAQLPCNITPPTDNDKPHLIFWYREISGSPFYSLDLRDKPLDSGKHVLGDDVRNRMVFRTQPNPAYLLIHEVEESDEGSYRCRVDFRSSPTRYFVVNLTVIVPPISPSILDERGLELGSVVGPYNEGSTLFISCEAKEGWPPPAVTWWRGDILMNGNYEVTSLGIVRNDLVVPALSREHFGATFTCKASNTNLTKPMETSINLDMNCKFEIDVHVENVKPLGVKIHSPRRSLSAGRRYKLQCRSFGSRPLPIMAWWMGDQRLKNTEETTSSDENITTSVLNFKPTSADYGKYLSCRAENPAIQKSGIEDGWTLDIHFIPIVTLELGPSQNKDNIHEGDDVFFECRITANPFAHAVEWKFQNQYLVNNATAGIIINNQSLVIQSAQRNSIGSYKCIAINSEGETQSNVFQLRVKHFPICKTNQITNYGVAKNEAAHILCQVVAYPDKLTYRWAFNHTSHRIPSVTNATESTLLFIPRSELDFGTLMCWATNEIGTQIEPCFYHVIAAGIPDPVYNCTVYNETESSLYVECREGYNGGLMQNFILEINNAITRELKWTFTNPRPLFYVSGLQSGTTLTLNIYASNLKGRSEPVVMNARTRDLVDNSEDNGILALTPILGVLIGVVSALSIVAIAIVIIMRCKVTQIMKQKRIEREKEERSSIPLRKDVDETGDGDEKCPDLIPSSNSKEDQEFPPVEVKCLRNQQSYSQNPYQLENSLPRQTHLPAHTIRNTSDPVQYHNEMSNLYQIKETESTDQHPLEQNPLEPLQWFSPAHKVVSWKIPHTSYGHPEEDVETPLMSNHIPLQQFANSSQRTSVKSPMELSHF</sequence>
<reference evidence="9" key="2">
    <citation type="submission" date="2015-02" db="UniProtKB">
        <authorList>
            <consortium name="EnsemblMetazoa"/>
        </authorList>
    </citation>
    <scope>IDENTIFICATION</scope>
</reference>
<dbReference type="PhylomeDB" id="T1IV98"/>
<keyword evidence="3 7" id="KW-1133">Transmembrane helix</keyword>
<evidence type="ECO:0000256" key="6">
    <source>
        <dbReference type="SAM" id="MobiDB-lite"/>
    </source>
</evidence>
<comment type="subcellular location">
    <subcellularLocation>
        <location evidence="1">Membrane</location>
        <topology evidence="1">Single-pass membrane protein</topology>
    </subcellularLocation>
</comment>
<keyword evidence="4 7" id="KW-0472">Membrane</keyword>
<dbReference type="Pfam" id="PF13927">
    <property type="entry name" value="Ig_3"/>
    <property type="match status" value="2"/>
</dbReference>
<evidence type="ECO:0000256" key="2">
    <source>
        <dbReference type="ARBA" id="ARBA00022692"/>
    </source>
</evidence>
<dbReference type="SUPFAM" id="SSF49265">
    <property type="entry name" value="Fibronectin type III"/>
    <property type="match status" value="1"/>
</dbReference>
<dbReference type="GO" id="GO:0016020">
    <property type="term" value="C:membrane"/>
    <property type="evidence" value="ECO:0007669"/>
    <property type="project" value="UniProtKB-SubCell"/>
</dbReference>
<reference evidence="10" key="1">
    <citation type="submission" date="2011-05" db="EMBL/GenBank/DDBJ databases">
        <authorList>
            <person name="Richards S.R."/>
            <person name="Qu J."/>
            <person name="Jiang H."/>
            <person name="Jhangiani S.N."/>
            <person name="Agravi P."/>
            <person name="Goodspeed R."/>
            <person name="Gross S."/>
            <person name="Mandapat C."/>
            <person name="Jackson L."/>
            <person name="Mathew T."/>
            <person name="Pu L."/>
            <person name="Thornton R."/>
            <person name="Saada N."/>
            <person name="Wilczek-Boney K.B."/>
            <person name="Lee S."/>
            <person name="Kovar C."/>
            <person name="Wu Y."/>
            <person name="Scherer S.E."/>
            <person name="Worley K.C."/>
            <person name="Muzny D.M."/>
            <person name="Gibbs R."/>
        </authorList>
    </citation>
    <scope>NUCLEOTIDE SEQUENCE</scope>
    <source>
        <strain evidence="10">Brora</strain>
    </source>
</reference>
<evidence type="ECO:0000313" key="10">
    <source>
        <dbReference type="Proteomes" id="UP000014500"/>
    </source>
</evidence>
<feature type="domain" description="Ig-like" evidence="8">
    <location>
        <begin position="233"/>
        <end position="327"/>
    </location>
</feature>